<name>D9HQ24_HELEA</name>
<evidence type="ECO:0000313" key="3">
    <source>
        <dbReference type="EMBL" id="ADJ58512.1"/>
    </source>
</evidence>
<accession>D9HQ24</accession>
<feature type="compositionally biased region" description="Acidic residues" evidence="1">
    <location>
        <begin position="185"/>
        <end position="202"/>
    </location>
</feature>
<feature type="signal peptide" evidence="2">
    <location>
        <begin position="1"/>
        <end position="24"/>
    </location>
</feature>
<dbReference type="EMBL" id="JF777178">
    <property type="protein sequence ID" value="AEU11523.1"/>
    <property type="molecule type" value="mRNA"/>
</dbReference>
<evidence type="ECO:0000256" key="2">
    <source>
        <dbReference type="SAM" id="SignalP"/>
    </source>
</evidence>
<feature type="region of interest" description="Disordered" evidence="1">
    <location>
        <begin position="185"/>
        <end position="207"/>
    </location>
</feature>
<feature type="chain" id="PRO_5007913329" evidence="2">
    <location>
        <begin position="25"/>
        <end position="220"/>
    </location>
</feature>
<evidence type="ECO:0000256" key="1">
    <source>
        <dbReference type="SAM" id="MobiDB-lite"/>
    </source>
</evidence>
<evidence type="ECO:0000313" key="4">
    <source>
        <dbReference type="EMBL" id="AEU11523.1"/>
    </source>
</evidence>
<dbReference type="AlphaFoldDB" id="D9HQ24"/>
<dbReference type="EMBL" id="HM023779">
    <property type="protein sequence ID" value="ADJ58512.1"/>
    <property type="molecule type" value="mRNA"/>
</dbReference>
<keyword evidence="2" id="KW-0732">Signal</keyword>
<protein>
    <submittedName>
        <fullName evidence="3">Seminal fluid protein HACP006</fullName>
    </submittedName>
</protein>
<sequence length="220" mass="25159">MASIATFKFIFAFVLLLCMRYITASRSDLSNLIRVLGQRHDSNRQPIIVVVDTHKTQDRPKAYLDDTVDSIDSSDEIIASRLSHVLQRDKVKKLLSVKKTTPTPHLQLKQHRHRVQKLRADDRHLDARSVLRSPIVKKLLRISNSIQCEAKDECQDKCSNKFNGKKAFQCEAKCEEKYECEEEEDPCDKDECPDSCGGDEDCPVSTKGERYVTEPSCKKC</sequence>
<reference evidence="4" key="2">
    <citation type="journal article" date="2011" name="Evolution">
        <title>Decoupling of rapid and adaptive evolution among seminal fluid proteins in heliconius butterflies with divergent mating systems.</title>
        <authorList>
            <person name="Walters J.R."/>
            <person name="Harrison R.G."/>
        </authorList>
    </citation>
    <scope>NUCLEOTIDE SEQUENCE</scope>
</reference>
<reference evidence="3" key="1">
    <citation type="journal article" date="2010" name="Mol. Biol. Evol.">
        <title>Combined EST and proteomic analysis identifies rapidly evolving seminal fluid proteins in Heliconius butterflies.</title>
        <authorList>
            <person name="Walters J.R."/>
            <person name="Harrison R.G."/>
        </authorList>
    </citation>
    <scope>NUCLEOTIDE SEQUENCE</scope>
</reference>
<proteinExistence type="evidence at transcript level"/>
<organism evidence="3">
    <name type="scientific">Heliconius erato</name>
    <name type="common">Crimson patched longwing butterfly</name>
    <dbReference type="NCBI Taxonomy" id="33431"/>
    <lineage>
        <taxon>Eukaryota</taxon>
        <taxon>Metazoa</taxon>
        <taxon>Ecdysozoa</taxon>
        <taxon>Arthropoda</taxon>
        <taxon>Hexapoda</taxon>
        <taxon>Insecta</taxon>
        <taxon>Pterygota</taxon>
        <taxon>Neoptera</taxon>
        <taxon>Endopterygota</taxon>
        <taxon>Lepidoptera</taxon>
        <taxon>Glossata</taxon>
        <taxon>Ditrysia</taxon>
        <taxon>Papilionoidea</taxon>
        <taxon>Nymphalidae</taxon>
        <taxon>Heliconiinae</taxon>
        <taxon>Heliconiini</taxon>
        <taxon>Heliconius</taxon>
    </lineage>
</organism>